<name>A0ABR9HMU3_9ACTN</name>
<sequence length="146" mass="16841">MTMEPEEQNAALQEFGQILLGITPGEWNRITLSFAICHRVSTYEIKVLAPNGTASHPTIPSNAIAILKDLRVGMYREGLGAWFSMSYEISSDLQFYVNYDYDSEPNFSFDIDPYSYYRDLEKFPRNEGNIPDWLREKLRLAEQGED</sequence>
<dbReference type="SUPFAM" id="SSF160424">
    <property type="entry name" value="BH3703-like"/>
    <property type="match status" value="1"/>
</dbReference>
<dbReference type="EMBL" id="JADBDY010000001">
    <property type="protein sequence ID" value="MBE1460362.1"/>
    <property type="molecule type" value="Genomic_DNA"/>
</dbReference>
<organism evidence="1 2">
    <name type="scientific">Nocardiopsis terrae</name>
    <dbReference type="NCBI Taxonomy" id="372655"/>
    <lineage>
        <taxon>Bacteria</taxon>
        <taxon>Bacillati</taxon>
        <taxon>Actinomycetota</taxon>
        <taxon>Actinomycetes</taxon>
        <taxon>Streptosporangiales</taxon>
        <taxon>Nocardiopsidaceae</taxon>
        <taxon>Nocardiopsis</taxon>
    </lineage>
</organism>
<keyword evidence="2" id="KW-1185">Reference proteome</keyword>
<dbReference type="RefSeq" id="WP_225942558.1">
    <property type="nucleotide sequence ID" value="NZ_BMXJ01000001.1"/>
</dbReference>
<comment type="caution">
    <text evidence="1">The sequence shown here is derived from an EMBL/GenBank/DDBJ whole genome shotgun (WGS) entry which is preliminary data.</text>
</comment>
<reference evidence="1 2" key="1">
    <citation type="submission" date="2020-10" db="EMBL/GenBank/DDBJ databases">
        <title>Sequencing the genomes of 1000 actinobacteria strains.</title>
        <authorList>
            <person name="Klenk H.-P."/>
        </authorList>
    </citation>
    <scope>NUCLEOTIDE SEQUENCE [LARGE SCALE GENOMIC DNA]</scope>
    <source>
        <strain evidence="1 2">DSM 45157</strain>
    </source>
</reference>
<evidence type="ECO:0008006" key="3">
    <source>
        <dbReference type="Google" id="ProtNLM"/>
    </source>
</evidence>
<dbReference type="Proteomes" id="UP000598217">
    <property type="component" value="Unassembled WGS sequence"/>
</dbReference>
<evidence type="ECO:0000313" key="2">
    <source>
        <dbReference type="Proteomes" id="UP000598217"/>
    </source>
</evidence>
<evidence type="ECO:0000313" key="1">
    <source>
        <dbReference type="EMBL" id="MBE1460362.1"/>
    </source>
</evidence>
<gene>
    <name evidence="1" type="ORF">H4W79_004576</name>
</gene>
<proteinExistence type="predicted"/>
<dbReference type="InterPro" id="IPR036170">
    <property type="entry name" value="YezG-like_sf"/>
</dbReference>
<accession>A0ABR9HMU3</accession>
<protein>
    <recommendedName>
        <fullName evidence="3">Immunity protein Imm1</fullName>
    </recommendedName>
</protein>